<evidence type="ECO:0000313" key="5">
    <source>
        <dbReference type="EMBL" id="VCU72438.1"/>
    </source>
</evidence>
<keyword evidence="6" id="KW-1185">Reference proteome</keyword>
<evidence type="ECO:0000313" key="6">
    <source>
        <dbReference type="Proteomes" id="UP000277294"/>
    </source>
</evidence>
<dbReference type="Pfam" id="PF03328">
    <property type="entry name" value="HpcH_HpaI"/>
    <property type="match status" value="1"/>
</dbReference>
<dbReference type="RefSeq" id="WP_124081981.1">
    <property type="nucleotide sequence ID" value="NZ_UWPJ01000039.1"/>
</dbReference>
<evidence type="ECO:0000256" key="3">
    <source>
        <dbReference type="ARBA" id="ARBA00023239"/>
    </source>
</evidence>
<feature type="domain" description="HpcH/HpaI aldolase/citrate lyase" evidence="4">
    <location>
        <begin position="33"/>
        <end position="246"/>
    </location>
</feature>
<dbReference type="InterPro" id="IPR005000">
    <property type="entry name" value="Aldolase/citrate-lyase_domain"/>
</dbReference>
<keyword evidence="3 5" id="KW-0456">Lyase</keyword>
<dbReference type="PANTHER" id="PTHR30502">
    <property type="entry name" value="2-KETO-3-DEOXY-L-RHAMNONATE ALDOLASE"/>
    <property type="match status" value="1"/>
</dbReference>
<dbReference type="GO" id="GO:0005737">
    <property type="term" value="C:cytoplasm"/>
    <property type="evidence" value="ECO:0007669"/>
    <property type="project" value="TreeGrafter"/>
</dbReference>
<dbReference type="OrthoDB" id="86160at2"/>
<comment type="similarity">
    <text evidence="1">Belongs to the HpcH/HpaI aldolase family.</text>
</comment>
<dbReference type="Gene3D" id="3.20.20.60">
    <property type="entry name" value="Phosphoenolpyruvate-binding domains"/>
    <property type="match status" value="1"/>
</dbReference>
<evidence type="ECO:0000259" key="4">
    <source>
        <dbReference type="Pfam" id="PF03328"/>
    </source>
</evidence>
<gene>
    <name evidence="5" type="primary">hpcH_2</name>
    <name evidence="5" type="ORF">PIGHUM_04537</name>
</gene>
<dbReference type="PANTHER" id="PTHR30502:SF0">
    <property type="entry name" value="PHOSPHOENOLPYRUVATE CARBOXYLASE FAMILY PROTEIN"/>
    <property type="match status" value="1"/>
</dbReference>
<accession>A0A3P4B9M6</accession>
<dbReference type="InterPro" id="IPR050251">
    <property type="entry name" value="HpcH-HpaI_aldolase"/>
</dbReference>
<evidence type="ECO:0000256" key="2">
    <source>
        <dbReference type="ARBA" id="ARBA00022723"/>
    </source>
</evidence>
<dbReference type="Proteomes" id="UP000277294">
    <property type="component" value="Unassembled WGS sequence"/>
</dbReference>
<protein>
    <submittedName>
        <fullName evidence="5">4-hydroxy-2-oxo-heptane-1,7-dioate aldolase</fullName>
        <ecNumber evidence="5">4.1.2.52</ecNumber>
    </submittedName>
</protein>
<dbReference type="SUPFAM" id="SSF51621">
    <property type="entry name" value="Phosphoenolpyruvate/pyruvate domain"/>
    <property type="match status" value="1"/>
</dbReference>
<proteinExistence type="inferred from homology"/>
<organism evidence="5 6">
    <name type="scientific">Pigmentiphaga humi</name>
    <dbReference type="NCBI Taxonomy" id="2478468"/>
    <lineage>
        <taxon>Bacteria</taxon>
        <taxon>Pseudomonadati</taxon>
        <taxon>Pseudomonadota</taxon>
        <taxon>Betaproteobacteria</taxon>
        <taxon>Burkholderiales</taxon>
        <taxon>Alcaligenaceae</taxon>
        <taxon>Pigmentiphaga</taxon>
    </lineage>
</organism>
<dbReference type="InterPro" id="IPR040442">
    <property type="entry name" value="Pyrv_kinase-like_dom_sf"/>
</dbReference>
<name>A0A3P4B9M6_9BURK</name>
<dbReference type="EMBL" id="UWPJ01000039">
    <property type="protein sequence ID" value="VCU72438.1"/>
    <property type="molecule type" value="Genomic_DNA"/>
</dbReference>
<sequence>MIDPMLIVNHFQRKLEADERVLLMSLRQLRGPDAAMIVHACGFDGFYADCEHGMFTWEQASALCASALMAGLLPALRVRQNTPADIGAALDAGAQCVIVPHVSSAAEAEAAVRAAKYPPWGERSLAALGPATRYRSLPAGEIVRLMNDQSMMVAMLETADGVAAADEIAAVRGVDALMIGPIDLSAEMGAPGQLDHPAIRSAYLAACEAARKHGKQFVASGEIAAELAQHGARIFLGGTDVGYLISAARKAADVLRG</sequence>
<keyword evidence="2" id="KW-0479">Metal-binding</keyword>
<dbReference type="AlphaFoldDB" id="A0A3P4B9M6"/>
<dbReference type="GO" id="GO:0046872">
    <property type="term" value="F:metal ion binding"/>
    <property type="evidence" value="ECO:0007669"/>
    <property type="project" value="UniProtKB-KW"/>
</dbReference>
<evidence type="ECO:0000256" key="1">
    <source>
        <dbReference type="ARBA" id="ARBA00005568"/>
    </source>
</evidence>
<reference evidence="5 6" key="1">
    <citation type="submission" date="2018-10" db="EMBL/GenBank/DDBJ databases">
        <authorList>
            <person name="Criscuolo A."/>
        </authorList>
    </citation>
    <scope>NUCLEOTIDE SEQUENCE [LARGE SCALE GENOMIC DNA]</scope>
    <source>
        <strain evidence="5">DnA1</strain>
    </source>
</reference>
<dbReference type="EC" id="4.1.2.52" evidence="5"/>
<dbReference type="InterPro" id="IPR015813">
    <property type="entry name" value="Pyrv/PenolPyrv_kinase-like_dom"/>
</dbReference>
<dbReference type="GO" id="GO:0016832">
    <property type="term" value="F:aldehyde-lyase activity"/>
    <property type="evidence" value="ECO:0007669"/>
    <property type="project" value="TreeGrafter"/>
</dbReference>